<feature type="transmembrane region" description="Helical" evidence="9">
    <location>
        <begin position="61"/>
        <end position="79"/>
    </location>
</feature>
<accession>A0A4R0JYX8</accession>
<dbReference type="GO" id="GO:0022857">
    <property type="term" value="F:transmembrane transporter activity"/>
    <property type="evidence" value="ECO:0007669"/>
    <property type="project" value="InterPro"/>
</dbReference>
<evidence type="ECO:0000256" key="6">
    <source>
        <dbReference type="ARBA" id="ARBA00022989"/>
    </source>
</evidence>
<dbReference type="EMBL" id="SJKD01000002">
    <property type="protein sequence ID" value="TCC50596.1"/>
    <property type="molecule type" value="Genomic_DNA"/>
</dbReference>
<evidence type="ECO:0000256" key="8">
    <source>
        <dbReference type="ARBA" id="ARBA00037998"/>
    </source>
</evidence>
<keyword evidence="2" id="KW-0813">Transport</keyword>
<name>A0A4R0JYX8_9ACTN</name>
<keyword evidence="7 9" id="KW-0472">Membrane</keyword>
<comment type="subcellular location">
    <subcellularLocation>
        <location evidence="1">Cell membrane</location>
        <topology evidence="1">Multi-pass membrane protein</topology>
    </subcellularLocation>
</comment>
<comment type="caution">
    <text evidence="10">The sequence shown here is derived from an EMBL/GenBank/DDBJ whole genome shotgun (WGS) entry which is preliminary data.</text>
</comment>
<evidence type="ECO:0000313" key="11">
    <source>
        <dbReference type="Proteomes" id="UP000293342"/>
    </source>
</evidence>
<feature type="transmembrane region" description="Helical" evidence="9">
    <location>
        <begin position="91"/>
        <end position="116"/>
    </location>
</feature>
<sequence length="289" mass="29707">MQVFLQTLIGGITFGAVYALVAMGFSIVYRTMGLVNFAHGSVVMIGAYAASTFYMASRVPFAVAIVVAIVVTGLIGLIIERFLRPLENKDFTLMLIGTIGFGAVLEALAILIWGATGRAVPNPVATEPLDLGGVRIPTYSLLVIGVAALATGMLAWFLRRTKLGAAMQAVAMDHEAATACGIHVGRSNAMAFGIGACLAAVAGSLIGPMLYVNPTMGGTLGIKGFAAAMLGGFGSMPGAIVGGLAFGLLDAFAAGNFQGYSDLVTFVVFALAVMIRPTGIFGETTVNRA</sequence>
<keyword evidence="5" id="KW-0029">Amino-acid transport</keyword>
<evidence type="ECO:0000256" key="7">
    <source>
        <dbReference type="ARBA" id="ARBA00023136"/>
    </source>
</evidence>
<keyword evidence="6 9" id="KW-1133">Transmembrane helix</keyword>
<feature type="transmembrane region" description="Helical" evidence="9">
    <location>
        <begin position="136"/>
        <end position="158"/>
    </location>
</feature>
<dbReference type="PANTHER" id="PTHR11795:SF445">
    <property type="entry name" value="AMINO ACID ABC TRANSPORTER PERMEASE PROTEIN"/>
    <property type="match status" value="1"/>
</dbReference>
<dbReference type="Proteomes" id="UP000293342">
    <property type="component" value="Unassembled WGS sequence"/>
</dbReference>
<evidence type="ECO:0000256" key="2">
    <source>
        <dbReference type="ARBA" id="ARBA00022448"/>
    </source>
</evidence>
<dbReference type="Pfam" id="PF02653">
    <property type="entry name" value="BPD_transp_2"/>
    <property type="match status" value="1"/>
</dbReference>
<evidence type="ECO:0000256" key="3">
    <source>
        <dbReference type="ARBA" id="ARBA00022475"/>
    </source>
</evidence>
<reference evidence="10 11" key="1">
    <citation type="submission" date="2019-02" db="EMBL/GenBank/DDBJ databases">
        <title>Kribbella capetownensis sp. nov. and Kribbella speibonae sp. nov., isolated from soil.</title>
        <authorList>
            <person name="Curtis S.M."/>
            <person name="Norton I."/>
            <person name="Everest G.J."/>
            <person name="Meyers P.R."/>
        </authorList>
    </citation>
    <scope>NUCLEOTIDE SEQUENCE [LARGE SCALE GENOMIC DNA]</scope>
    <source>
        <strain evidence="10 11">YM53</strain>
    </source>
</reference>
<gene>
    <name evidence="10" type="ORF">E0H75_10320</name>
</gene>
<evidence type="ECO:0000256" key="9">
    <source>
        <dbReference type="SAM" id="Phobius"/>
    </source>
</evidence>
<evidence type="ECO:0000256" key="1">
    <source>
        <dbReference type="ARBA" id="ARBA00004651"/>
    </source>
</evidence>
<protein>
    <submittedName>
        <fullName evidence="10">Branched-chain amino acid ABC transporter permease</fullName>
    </submittedName>
</protein>
<keyword evidence="4 9" id="KW-0812">Transmembrane</keyword>
<dbReference type="AlphaFoldDB" id="A0A4R0JYX8"/>
<dbReference type="InterPro" id="IPR001851">
    <property type="entry name" value="ABC_transp_permease"/>
</dbReference>
<feature type="transmembrane region" description="Helical" evidence="9">
    <location>
        <begin position="224"/>
        <end position="251"/>
    </location>
</feature>
<keyword evidence="11" id="KW-1185">Reference proteome</keyword>
<dbReference type="GO" id="GO:0006865">
    <property type="term" value="P:amino acid transport"/>
    <property type="evidence" value="ECO:0007669"/>
    <property type="project" value="UniProtKB-KW"/>
</dbReference>
<keyword evidence="3" id="KW-1003">Cell membrane</keyword>
<evidence type="ECO:0000256" key="5">
    <source>
        <dbReference type="ARBA" id="ARBA00022970"/>
    </source>
</evidence>
<organism evidence="10 11">
    <name type="scientific">Kribbella capetownensis</name>
    <dbReference type="NCBI Taxonomy" id="1572659"/>
    <lineage>
        <taxon>Bacteria</taxon>
        <taxon>Bacillati</taxon>
        <taxon>Actinomycetota</taxon>
        <taxon>Actinomycetes</taxon>
        <taxon>Propionibacteriales</taxon>
        <taxon>Kribbellaceae</taxon>
        <taxon>Kribbella</taxon>
    </lineage>
</organism>
<evidence type="ECO:0000313" key="10">
    <source>
        <dbReference type="EMBL" id="TCC50596.1"/>
    </source>
</evidence>
<dbReference type="RefSeq" id="WP_131513223.1">
    <property type="nucleotide sequence ID" value="NZ_SJKD01000002.1"/>
</dbReference>
<comment type="similarity">
    <text evidence="8">Belongs to the binding-protein-dependent transport system permease family. LivHM subfamily.</text>
</comment>
<feature type="transmembrane region" description="Helical" evidence="9">
    <location>
        <begin position="263"/>
        <end position="282"/>
    </location>
</feature>
<dbReference type="InterPro" id="IPR052157">
    <property type="entry name" value="BCAA_transport_permease"/>
</dbReference>
<dbReference type="CDD" id="cd06582">
    <property type="entry name" value="TM_PBP1_LivH_like"/>
    <property type="match status" value="1"/>
</dbReference>
<feature type="transmembrane region" description="Helical" evidence="9">
    <location>
        <begin position="6"/>
        <end position="27"/>
    </location>
</feature>
<proteinExistence type="inferred from homology"/>
<feature type="transmembrane region" description="Helical" evidence="9">
    <location>
        <begin position="34"/>
        <end position="55"/>
    </location>
</feature>
<feature type="transmembrane region" description="Helical" evidence="9">
    <location>
        <begin position="191"/>
        <end position="212"/>
    </location>
</feature>
<dbReference type="PANTHER" id="PTHR11795">
    <property type="entry name" value="BRANCHED-CHAIN AMINO ACID TRANSPORT SYSTEM PERMEASE PROTEIN LIVH"/>
    <property type="match status" value="1"/>
</dbReference>
<evidence type="ECO:0000256" key="4">
    <source>
        <dbReference type="ARBA" id="ARBA00022692"/>
    </source>
</evidence>
<dbReference type="GO" id="GO:0005886">
    <property type="term" value="C:plasma membrane"/>
    <property type="evidence" value="ECO:0007669"/>
    <property type="project" value="UniProtKB-SubCell"/>
</dbReference>
<dbReference type="OrthoDB" id="9807115at2"/>